<sequence>AVIALNVMEECFEAAVVFVFVQPMVEFESELFELSEFMLIVHSKVESVTQPVVISLFLSQTLYLDLLERLLVLSIILKWSYLYLMVLILMECMLNCAVDSWSGKAHFFVVVVVIVVLMNCSMLLMATKKKCFMKQCFIPHLHCQCFSYLKYWIVLLWVDSIVIVVIVIIWEQNPGAGVYCIPTLCGVICDELQSGLIL</sequence>
<gene>
    <name evidence="2" type="ORF">EZS28_051693</name>
</gene>
<comment type="caution">
    <text evidence="2">The sequence shown here is derived from an EMBL/GenBank/DDBJ whole genome shotgun (WGS) entry which is preliminary data.</text>
</comment>
<protein>
    <submittedName>
        <fullName evidence="2">Uncharacterized protein</fullName>
    </submittedName>
</protein>
<feature type="transmembrane region" description="Helical" evidence="1">
    <location>
        <begin position="148"/>
        <end position="170"/>
    </location>
</feature>
<proteinExistence type="predicted"/>
<reference evidence="2 3" key="1">
    <citation type="submission" date="2019-03" db="EMBL/GenBank/DDBJ databases">
        <title>Single cell metagenomics reveals metabolic interactions within the superorganism composed of flagellate Streblomastix strix and complex community of Bacteroidetes bacteria on its surface.</title>
        <authorList>
            <person name="Treitli S.C."/>
            <person name="Kolisko M."/>
            <person name="Husnik F."/>
            <person name="Keeling P."/>
            <person name="Hampl V."/>
        </authorList>
    </citation>
    <scope>NUCLEOTIDE SEQUENCE [LARGE SCALE GENOMIC DNA]</scope>
    <source>
        <strain evidence="2">ST1C</strain>
    </source>
</reference>
<accession>A0A5J4T5M1</accession>
<evidence type="ECO:0000256" key="1">
    <source>
        <dbReference type="SAM" id="Phobius"/>
    </source>
</evidence>
<evidence type="ECO:0000313" key="2">
    <source>
        <dbReference type="EMBL" id="KAA6352780.1"/>
    </source>
</evidence>
<dbReference type="Proteomes" id="UP000324800">
    <property type="component" value="Unassembled WGS sequence"/>
</dbReference>
<feature type="transmembrane region" description="Helical" evidence="1">
    <location>
        <begin position="79"/>
        <end position="101"/>
    </location>
</feature>
<organism evidence="2 3">
    <name type="scientific">Streblomastix strix</name>
    <dbReference type="NCBI Taxonomy" id="222440"/>
    <lineage>
        <taxon>Eukaryota</taxon>
        <taxon>Metamonada</taxon>
        <taxon>Preaxostyla</taxon>
        <taxon>Oxymonadida</taxon>
        <taxon>Streblomastigidae</taxon>
        <taxon>Streblomastix</taxon>
    </lineage>
</organism>
<keyword evidence="1" id="KW-0472">Membrane</keyword>
<dbReference type="AlphaFoldDB" id="A0A5J4T5M1"/>
<feature type="non-terminal residue" evidence="2">
    <location>
        <position position="1"/>
    </location>
</feature>
<feature type="transmembrane region" description="Helical" evidence="1">
    <location>
        <begin position="107"/>
        <end position="127"/>
    </location>
</feature>
<name>A0A5J4T5M1_9EUKA</name>
<dbReference type="EMBL" id="SNRW01039326">
    <property type="protein sequence ID" value="KAA6352780.1"/>
    <property type="molecule type" value="Genomic_DNA"/>
</dbReference>
<keyword evidence="1" id="KW-1133">Transmembrane helix</keyword>
<keyword evidence="1" id="KW-0812">Transmembrane</keyword>
<evidence type="ECO:0000313" key="3">
    <source>
        <dbReference type="Proteomes" id="UP000324800"/>
    </source>
</evidence>